<keyword evidence="3" id="KW-1185">Reference proteome</keyword>
<dbReference type="Pfam" id="PF14534">
    <property type="entry name" value="DUF4440"/>
    <property type="match status" value="1"/>
</dbReference>
<dbReference type="Gene3D" id="3.10.450.50">
    <property type="match status" value="1"/>
</dbReference>
<accession>A0A5C4XGM9</accession>
<dbReference type="InterPro" id="IPR027843">
    <property type="entry name" value="DUF4440"/>
</dbReference>
<dbReference type="OrthoDB" id="7845843at2"/>
<organism evidence="2 3">
    <name type="scientific">Aliirhizobium smilacinae</name>
    <dbReference type="NCBI Taxonomy" id="1395944"/>
    <lineage>
        <taxon>Bacteria</taxon>
        <taxon>Pseudomonadati</taxon>
        <taxon>Pseudomonadota</taxon>
        <taxon>Alphaproteobacteria</taxon>
        <taxon>Hyphomicrobiales</taxon>
        <taxon>Rhizobiaceae</taxon>
        <taxon>Aliirhizobium</taxon>
    </lineage>
</organism>
<dbReference type="EMBL" id="VDMN01000003">
    <property type="protein sequence ID" value="TNM62626.1"/>
    <property type="molecule type" value="Genomic_DNA"/>
</dbReference>
<gene>
    <name evidence="2" type="ORF">FHP24_15425</name>
</gene>
<sequence length="126" mass="14297">MRSNLLPDLDAHLFALEAAIQTKDVRSSKKRLLEMLAPDFREFGRSGKRYDLEEILSGLTTEVTVAKTAIEDFTISHLSETVVLATYRGIRFTDDKIKLVTNRSSIWRLDADGNWRMVFHQGTPAA</sequence>
<evidence type="ECO:0000313" key="2">
    <source>
        <dbReference type="EMBL" id="TNM62626.1"/>
    </source>
</evidence>
<dbReference type="AlphaFoldDB" id="A0A5C4XGM9"/>
<protein>
    <submittedName>
        <fullName evidence="2">DUF4440 domain-containing protein</fullName>
    </submittedName>
</protein>
<reference evidence="2 3" key="1">
    <citation type="submission" date="2019-06" db="EMBL/GenBank/DDBJ databases">
        <title>The draft genome of Rhizobium smilacinae PTYR-5.</title>
        <authorList>
            <person name="Liu L."/>
            <person name="Li L."/>
            <person name="Zhang X."/>
        </authorList>
    </citation>
    <scope>NUCLEOTIDE SEQUENCE [LARGE SCALE GENOMIC DNA]</scope>
    <source>
        <strain evidence="2 3">PTYR-5</strain>
    </source>
</reference>
<dbReference type="SUPFAM" id="SSF54427">
    <property type="entry name" value="NTF2-like"/>
    <property type="match status" value="1"/>
</dbReference>
<dbReference type="Proteomes" id="UP000311605">
    <property type="component" value="Unassembled WGS sequence"/>
</dbReference>
<evidence type="ECO:0000313" key="3">
    <source>
        <dbReference type="Proteomes" id="UP000311605"/>
    </source>
</evidence>
<feature type="domain" description="DUF4440" evidence="1">
    <location>
        <begin position="15"/>
        <end position="117"/>
    </location>
</feature>
<comment type="caution">
    <text evidence="2">The sequence shown here is derived from an EMBL/GenBank/DDBJ whole genome shotgun (WGS) entry which is preliminary data.</text>
</comment>
<evidence type="ECO:0000259" key="1">
    <source>
        <dbReference type="Pfam" id="PF14534"/>
    </source>
</evidence>
<name>A0A5C4XGM9_9HYPH</name>
<dbReference type="InterPro" id="IPR032710">
    <property type="entry name" value="NTF2-like_dom_sf"/>
</dbReference>
<proteinExistence type="predicted"/>